<dbReference type="SUPFAM" id="SSF55048">
    <property type="entry name" value="Probable ACP-binding domain of malonyl-CoA ACP transacylase"/>
    <property type="match status" value="1"/>
</dbReference>
<evidence type="ECO:0000256" key="4">
    <source>
        <dbReference type="PIRNR" id="PIRNR000446"/>
    </source>
</evidence>
<dbReference type="AlphaFoldDB" id="A0A368T2U4"/>
<dbReference type="InterPro" id="IPR050858">
    <property type="entry name" value="Mal-CoA-ACP_Trans/PKS_FabD"/>
</dbReference>
<name>A0A368T2U4_9ACTN</name>
<dbReference type="Gene3D" id="3.30.70.250">
    <property type="entry name" value="Malonyl-CoA ACP transacylase, ACP-binding"/>
    <property type="match status" value="1"/>
</dbReference>
<protein>
    <recommendedName>
        <fullName evidence="4">Malonyl CoA-acyl carrier protein transacylase</fullName>
        <ecNumber evidence="4">2.3.1.39</ecNumber>
    </recommendedName>
</protein>
<keyword evidence="1 4" id="KW-0808">Transferase</keyword>
<dbReference type="Pfam" id="PF00698">
    <property type="entry name" value="Acyl_transf_1"/>
    <property type="match status" value="1"/>
</dbReference>
<dbReference type="InterPro" id="IPR014043">
    <property type="entry name" value="Acyl_transferase_dom"/>
</dbReference>
<dbReference type="InterPro" id="IPR001227">
    <property type="entry name" value="Ac_transferase_dom_sf"/>
</dbReference>
<evidence type="ECO:0000259" key="6">
    <source>
        <dbReference type="SMART" id="SM00827"/>
    </source>
</evidence>
<dbReference type="PIRSF" id="PIRSF000446">
    <property type="entry name" value="Mct"/>
    <property type="match status" value="1"/>
</dbReference>
<organism evidence="7 8">
    <name type="scientific">Marinitenerispora sediminis</name>
    <dbReference type="NCBI Taxonomy" id="1931232"/>
    <lineage>
        <taxon>Bacteria</taxon>
        <taxon>Bacillati</taxon>
        <taxon>Actinomycetota</taxon>
        <taxon>Actinomycetes</taxon>
        <taxon>Streptosporangiales</taxon>
        <taxon>Nocardiopsidaceae</taxon>
        <taxon>Marinitenerispora</taxon>
    </lineage>
</organism>
<evidence type="ECO:0000256" key="5">
    <source>
        <dbReference type="PIRSR" id="PIRSR000446-1"/>
    </source>
</evidence>
<keyword evidence="2 4" id="KW-0012">Acyltransferase</keyword>
<evidence type="ECO:0000256" key="3">
    <source>
        <dbReference type="ARBA" id="ARBA00048462"/>
    </source>
</evidence>
<keyword evidence="8" id="KW-1185">Reference proteome</keyword>
<comment type="catalytic activity">
    <reaction evidence="3 4">
        <text>holo-[ACP] + malonyl-CoA = malonyl-[ACP] + CoA</text>
        <dbReference type="Rhea" id="RHEA:41792"/>
        <dbReference type="Rhea" id="RHEA-COMP:9623"/>
        <dbReference type="Rhea" id="RHEA-COMP:9685"/>
        <dbReference type="ChEBI" id="CHEBI:57287"/>
        <dbReference type="ChEBI" id="CHEBI:57384"/>
        <dbReference type="ChEBI" id="CHEBI:64479"/>
        <dbReference type="ChEBI" id="CHEBI:78449"/>
        <dbReference type="EC" id="2.3.1.39"/>
    </reaction>
</comment>
<proteinExistence type="inferred from homology"/>
<dbReference type="GO" id="GO:0006633">
    <property type="term" value="P:fatty acid biosynthetic process"/>
    <property type="evidence" value="ECO:0007669"/>
    <property type="project" value="TreeGrafter"/>
</dbReference>
<sequence>MSVRIAFVFPGQGSQFVGMGADVLERSPALRHVLRRAGGRVGLDLVDVMLAGPRDRLDETVPTQVAVFALSVALAELAVQRGARPAAVAGHSLGEYSALVAGGWLDRDAATDAVVERARAMDRCTAAVPGAMAAVIGLRPDLLMRLLPAESGVVVANVNTPRQVVLSGPRDWITHLRHTVLAAGAAEYRVLPVAGAFHSPLMRTAEREYAAVVDQLPLRAGHTPLVSSVTGGFVDDPDAYRADLRRQITAPVRWADTAVLLAEHCPDGAVEVGPGQVLRGLLRRVDRGWPIVNCQAATALPDVSALFAERYVAASAARWG</sequence>
<feature type="active site" evidence="5">
    <location>
        <position position="92"/>
    </location>
</feature>
<dbReference type="EC" id="2.3.1.39" evidence="4"/>
<dbReference type="InterPro" id="IPR016035">
    <property type="entry name" value="Acyl_Trfase/lysoPLipase"/>
</dbReference>
<dbReference type="SUPFAM" id="SSF52151">
    <property type="entry name" value="FabD/lysophospholipase-like"/>
    <property type="match status" value="1"/>
</dbReference>
<dbReference type="OrthoDB" id="3248271at2"/>
<comment type="similarity">
    <text evidence="4">Belongs to the fabD family.</text>
</comment>
<evidence type="ECO:0000256" key="1">
    <source>
        <dbReference type="ARBA" id="ARBA00022679"/>
    </source>
</evidence>
<dbReference type="GO" id="GO:0004314">
    <property type="term" value="F:[acyl-carrier-protein] S-malonyltransferase activity"/>
    <property type="evidence" value="ECO:0007669"/>
    <property type="project" value="UniProtKB-EC"/>
</dbReference>
<feature type="domain" description="Malonyl-CoA:ACP transacylase (MAT)" evidence="6">
    <location>
        <begin position="8"/>
        <end position="319"/>
    </location>
</feature>
<dbReference type="Gene3D" id="3.40.366.10">
    <property type="entry name" value="Malonyl-Coenzyme A Acyl Carrier Protein, domain 2"/>
    <property type="match status" value="1"/>
</dbReference>
<dbReference type="GO" id="GO:0005829">
    <property type="term" value="C:cytosol"/>
    <property type="evidence" value="ECO:0007669"/>
    <property type="project" value="TreeGrafter"/>
</dbReference>
<dbReference type="EMBL" id="QEIN01000145">
    <property type="protein sequence ID" value="RCV55503.1"/>
    <property type="molecule type" value="Genomic_DNA"/>
</dbReference>
<dbReference type="RefSeq" id="WP_114400210.1">
    <property type="nucleotide sequence ID" value="NZ_QEIM01000194.1"/>
</dbReference>
<gene>
    <name evidence="7" type="ORF">DEF24_17870</name>
</gene>
<reference evidence="7 8" key="1">
    <citation type="submission" date="2018-04" db="EMBL/GenBank/DDBJ databases">
        <title>Novel actinobacteria from marine sediment.</title>
        <authorList>
            <person name="Ng Z.Y."/>
            <person name="Tan G.Y.A."/>
        </authorList>
    </citation>
    <scope>NUCLEOTIDE SEQUENCE [LARGE SCALE GENOMIC DNA]</scope>
    <source>
        <strain evidence="7 8">TPS81</strain>
    </source>
</reference>
<dbReference type="InterPro" id="IPR024925">
    <property type="entry name" value="Malonyl_CoA-ACP_transAc"/>
</dbReference>
<dbReference type="InterPro" id="IPR016036">
    <property type="entry name" value="Malonyl_transacylase_ACP-bd"/>
</dbReference>
<dbReference type="SMART" id="SM00827">
    <property type="entry name" value="PKS_AT"/>
    <property type="match status" value="1"/>
</dbReference>
<dbReference type="PANTHER" id="PTHR42681">
    <property type="entry name" value="MALONYL-COA-ACYL CARRIER PROTEIN TRANSACYLASE, MITOCHONDRIAL"/>
    <property type="match status" value="1"/>
</dbReference>
<feature type="active site" evidence="5">
    <location>
        <position position="198"/>
    </location>
</feature>
<evidence type="ECO:0000256" key="2">
    <source>
        <dbReference type="ARBA" id="ARBA00023315"/>
    </source>
</evidence>
<accession>A0A368T2U4</accession>
<evidence type="ECO:0000313" key="7">
    <source>
        <dbReference type="EMBL" id="RCV55503.1"/>
    </source>
</evidence>
<comment type="caution">
    <text evidence="7">The sequence shown here is derived from an EMBL/GenBank/DDBJ whole genome shotgun (WGS) entry which is preliminary data.</text>
</comment>
<dbReference type="Proteomes" id="UP000253318">
    <property type="component" value="Unassembled WGS sequence"/>
</dbReference>
<evidence type="ECO:0000313" key="8">
    <source>
        <dbReference type="Proteomes" id="UP000253318"/>
    </source>
</evidence>
<dbReference type="PANTHER" id="PTHR42681:SF1">
    <property type="entry name" value="MALONYL-COA-ACYL CARRIER PROTEIN TRANSACYLASE, MITOCHONDRIAL"/>
    <property type="match status" value="1"/>
</dbReference>